<evidence type="ECO:0000256" key="2">
    <source>
        <dbReference type="SAM" id="SignalP"/>
    </source>
</evidence>
<dbReference type="VEuPathDB" id="FungiDB:H310_08840"/>
<organism evidence="4">
    <name type="scientific">Aphanomyces invadans</name>
    <dbReference type="NCBI Taxonomy" id="157072"/>
    <lineage>
        <taxon>Eukaryota</taxon>
        <taxon>Sar</taxon>
        <taxon>Stramenopiles</taxon>
        <taxon>Oomycota</taxon>
        <taxon>Saprolegniomycetes</taxon>
        <taxon>Saprolegniales</taxon>
        <taxon>Verrucalvaceae</taxon>
        <taxon>Aphanomyces</taxon>
    </lineage>
</organism>
<dbReference type="EMBL" id="KI913970">
    <property type="protein sequence ID" value="ETV98095.1"/>
    <property type="molecule type" value="Genomic_DNA"/>
</dbReference>
<dbReference type="InterPro" id="IPR001245">
    <property type="entry name" value="Ser-Thr/Tyr_kinase_cat_dom"/>
</dbReference>
<sequence>MQRQMKHTRKWTRTLGAAMTFVAITTSVPTVHACEPIVTKGDDWCMNCGTTCFPVANSMHLRINGQGPHANPREQDDRIDIATNISTTNALTDGASAAPKILFISAAANNDFTFAFDMLKNLRQLHTIALNRVVVHGSRAQDFAPDNKLSHIILANCKTPNAIMLDFTELSELTHVEIHNCNLTGVPLWSTQPPLQTIKLVNVGLTSFPSFPNTVAPTAVINLTQNAFIDLTLSQCDTIRSRNISVDDDVAAQCTATSHRIIPSMTLCPTTLPPPSGPNPWSLVFTTIVVVVIGALVGVFVLHRRRLLSPWMRTSGADELLTGSTPIMEGTSGQHVDAMLLSKAKDDVTLSEPILTPFPPRYGRSYSLLPPKDIKLGRVSKVPAGLLTAQYHKTAVTLHRLDYRDQDQACFDSFLQKLEFLATLVHPNVTKLVGATKLSGISICAVFDHGSSDQGLPSFLFQVANCTPDLVVHSVEARMRQLAVGVASAAAYLHATTDRPLARLLTSTNVSVRSSDGSVRLNTMPWMNDPPSPPPDDDSKLSYGSFVMATVAPELVADTASPASPQADVFALGILLGEIATCGRPYATYLTQLGPVAGDARIHEIYTNPSAAILPFPTLREGLVAHLIAACLHRDPVRRPTTASVVASLHACLADIEATD</sequence>
<dbReference type="InterPro" id="IPR051681">
    <property type="entry name" value="Ser/Thr_Kinases-Pseudokinases"/>
</dbReference>
<dbReference type="InterPro" id="IPR032675">
    <property type="entry name" value="LRR_dom_sf"/>
</dbReference>
<dbReference type="Pfam" id="PF07714">
    <property type="entry name" value="PK_Tyr_Ser-Thr"/>
    <property type="match status" value="1"/>
</dbReference>
<dbReference type="InterPro" id="IPR011009">
    <property type="entry name" value="Kinase-like_dom_sf"/>
</dbReference>
<evidence type="ECO:0000259" key="3">
    <source>
        <dbReference type="PROSITE" id="PS50011"/>
    </source>
</evidence>
<feature type="domain" description="Protein kinase" evidence="3">
    <location>
        <begin position="368"/>
        <end position="653"/>
    </location>
</feature>
<protein>
    <submittedName>
        <fullName evidence="4">Serine/threonine protein kinase</fullName>
    </submittedName>
</protein>
<dbReference type="STRING" id="157072.A0A024TV90"/>
<dbReference type="SMART" id="SM00220">
    <property type="entry name" value="S_TKc"/>
    <property type="match status" value="1"/>
</dbReference>
<evidence type="ECO:0000313" key="4">
    <source>
        <dbReference type="EMBL" id="ETV98095.1"/>
    </source>
</evidence>
<dbReference type="GeneID" id="20085890"/>
<dbReference type="Gene3D" id="3.80.10.10">
    <property type="entry name" value="Ribonuclease Inhibitor"/>
    <property type="match status" value="1"/>
</dbReference>
<feature type="transmembrane region" description="Helical" evidence="1">
    <location>
        <begin position="281"/>
        <end position="303"/>
    </location>
</feature>
<dbReference type="PROSITE" id="PS50011">
    <property type="entry name" value="PROTEIN_KINASE_DOM"/>
    <property type="match status" value="1"/>
</dbReference>
<dbReference type="InterPro" id="IPR000719">
    <property type="entry name" value="Prot_kinase_dom"/>
</dbReference>
<accession>A0A024TV90</accession>
<feature type="signal peptide" evidence="2">
    <location>
        <begin position="1"/>
        <end position="33"/>
    </location>
</feature>
<evidence type="ECO:0000256" key="1">
    <source>
        <dbReference type="SAM" id="Phobius"/>
    </source>
</evidence>
<keyword evidence="2" id="KW-0732">Signal</keyword>
<dbReference type="OrthoDB" id="4062651at2759"/>
<dbReference type="AlphaFoldDB" id="A0A024TV90"/>
<dbReference type="RefSeq" id="XP_008872970.1">
    <property type="nucleotide sequence ID" value="XM_008874748.1"/>
</dbReference>
<dbReference type="Gene3D" id="1.10.510.10">
    <property type="entry name" value="Transferase(Phosphotransferase) domain 1"/>
    <property type="match status" value="1"/>
</dbReference>
<keyword evidence="1" id="KW-1133">Transmembrane helix</keyword>
<keyword evidence="1" id="KW-0812">Transmembrane</keyword>
<name>A0A024TV90_9STRA</name>
<dbReference type="eggNOG" id="KOG1187">
    <property type="taxonomic scope" value="Eukaryota"/>
</dbReference>
<dbReference type="PANTHER" id="PTHR44329">
    <property type="entry name" value="SERINE/THREONINE-PROTEIN KINASE TNNI3K-RELATED"/>
    <property type="match status" value="1"/>
</dbReference>
<keyword evidence="4" id="KW-0418">Kinase</keyword>
<gene>
    <name evidence="4" type="ORF">H310_08840</name>
</gene>
<keyword evidence="4" id="KW-0808">Transferase</keyword>
<dbReference type="PANTHER" id="PTHR44329:SF214">
    <property type="entry name" value="PROTEIN KINASE DOMAIN-CONTAINING PROTEIN"/>
    <property type="match status" value="1"/>
</dbReference>
<dbReference type="GO" id="GO:0004674">
    <property type="term" value="F:protein serine/threonine kinase activity"/>
    <property type="evidence" value="ECO:0007669"/>
    <property type="project" value="UniProtKB-KW"/>
</dbReference>
<keyword evidence="1" id="KW-0472">Membrane</keyword>
<dbReference type="SUPFAM" id="SSF52058">
    <property type="entry name" value="L domain-like"/>
    <property type="match status" value="1"/>
</dbReference>
<dbReference type="SUPFAM" id="SSF56112">
    <property type="entry name" value="Protein kinase-like (PK-like)"/>
    <property type="match status" value="1"/>
</dbReference>
<reference evidence="4" key="1">
    <citation type="submission" date="2013-12" db="EMBL/GenBank/DDBJ databases">
        <title>The Genome Sequence of Aphanomyces invadans NJM9701.</title>
        <authorList>
            <consortium name="The Broad Institute Genomics Platform"/>
            <person name="Russ C."/>
            <person name="Tyler B."/>
            <person name="van West P."/>
            <person name="Dieguez-Uribeondo J."/>
            <person name="Young S.K."/>
            <person name="Zeng Q."/>
            <person name="Gargeya S."/>
            <person name="Fitzgerald M."/>
            <person name="Abouelleil A."/>
            <person name="Alvarado L."/>
            <person name="Chapman S.B."/>
            <person name="Gainer-Dewar J."/>
            <person name="Goldberg J."/>
            <person name="Griggs A."/>
            <person name="Gujja S."/>
            <person name="Hansen M."/>
            <person name="Howarth C."/>
            <person name="Imamovic A."/>
            <person name="Ireland A."/>
            <person name="Larimer J."/>
            <person name="McCowan C."/>
            <person name="Murphy C."/>
            <person name="Pearson M."/>
            <person name="Poon T.W."/>
            <person name="Priest M."/>
            <person name="Roberts A."/>
            <person name="Saif S."/>
            <person name="Shea T."/>
            <person name="Sykes S."/>
            <person name="Wortman J."/>
            <person name="Nusbaum C."/>
            <person name="Birren B."/>
        </authorList>
    </citation>
    <scope>NUCLEOTIDE SEQUENCE [LARGE SCALE GENOMIC DNA]</scope>
    <source>
        <strain evidence="4">NJM9701</strain>
    </source>
</reference>
<keyword evidence="4" id="KW-0723">Serine/threonine-protein kinase</keyword>
<proteinExistence type="predicted"/>
<feature type="chain" id="PRO_5001534673" evidence="2">
    <location>
        <begin position="34"/>
        <end position="660"/>
    </location>
</feature>
<dbReference type="GO" id="GO:0005524">
    <property type="term" value="F:ATP binding"/>
    <property type="evidence" value="ECO:0007669"/>
    <property type="project" value="InterPro"/>
</dbReference>